<name>A0A4C1ZBI5_EUMVA</name>
<proteinExistence type="predicted"/>
<accession>A0A4C1ZBI5</accession>
<evidence type="ECO:0000313" key="3">
    <source>
        <dbReference type="Proteomes" id="UP000299102"/>
    </source>
</evidence>
<gene>
    <name evidence="2" type="ORF">EVAR_64243_1</name>
</gene>
<organism evidence="2 3">
    <name type="scientific">Eumeta variegata</name>
    <name type="common">Bagworm moth</name>
    <name type="synonym">Eumeta japonica</name>
    <dbReference type="NCBI Taxonomy" id="151549"/>
    <lineage>
        <taxon>Eukaryota</taxon>
        <taxon>Metazoa</taxon>
        <taxon>Ecdysozoa</taxon>
        <taxon>Arthropoda</taxon>
        <taxon>Hexapoda</taxon>
        <taxon>Insecta</taxon>
        <taxon>Pterygota</taxon>
        <taxon>Neoptera</taxon>
        <taxon>Endopterygota</taxon>
        <taxon>Lepidoptera</taxon>
        <taxon>Glossata</taxon>
        <taxon>Ditrysia</taxon>
        <taxon>Tineoidea</taxon>
        <taxon>Psychidae</taxon>
        <taxon>Oiketicinae</taxon>
        <taxon>Eumeta</taxon>
    </lineage>
</organism>
<evidence type="ECO:0000313" key="2">
    <source>
        <dbReference type="EMBL" id="GBP84523.1"/>
    </source>
</evidence>
<protein>
    <submittedName>
        <fullName evidence="2">Uncharacterized protein</fullName>
    </submittedName>
</protein>
<sequence>MGTNKALQSDHRVGAPSPASHATSPIYASLFYYTGLRSPSPSAATASVFETDASLISALGRRDSDRFTMQPVTGYHYHSLLPVQLPASFALRIRSLPSLAS</sequence>
<reference evidence="2 3" key="1">
    <citation type="journal article" date="2019" name="Commun. Biol.">
        <title>The bagworm genome reveals a unique fibroin gene that provides high tensile strength.</title>
        <authorList>
            <person name="Kono N."/>
            <person name="Nakamura H."/>
            <person name="Ohtoshi R."/>
            <person name="Tomita M."/>
            <person name="Numata K."/>
            <person name="Arakawa K."/>
        </authorList>
    </citation>
    <scope>NUCLEOTIDE SEQUENCE [LARGE SCALE GENOMIC DNA]</scope>
</reference>
<dbReference type="AlphaFoldDB" id="A0A4C1ZBI5"/>
<comment type="caution">
    <text evidence="2">The sequence shown here is derived from an EMBL/GenBank/DDBJ whole genome shotgun (WGS) entry which is preliminary data.</text>
</comment>
<dbReference type="EMBL" id="BGZK01001684">
    <property type="protein sequence ID" value="GBP84523.1"/>
    <property type="molecule type" value="Genomic_DNA"/>
</dbReference>
<dbReference type="Proteomes" id="UP000299102">
    <property type="component" value="Unassembled WGS sequence"/>
</dbReference>
<evidence type="ECO:0000256" key="1">
    <source>
        <dbReference type="SAM" id="MobiDB-lite"/>
    </source>
</evidence>
<keyword evidence="3" id="KW-1185">Reference proteome</keyword>
<feature type="region of interest" description="Disordered" evidence="1">
    <location>
        <begin position="1"/>
        <end position="22"/>
    </location>
</feature>